<evidence type="ECO:0000256" key="1">
    <source>
        <dbReference type="SAM" id="SignalP"/>
    </source>
</evidence>
<keyword evidence="1" id="KW-0732">Signal</keyword>
<dbReference type="EMBL" id="NESQ01000230">
    <property type="protein sequence ID" value="PUU75452.1"/>
    <property type="molecule type" value="Genomic_DNA"/>
</dbReference>
<accession>A0A2T6ZIZ8</accession>
<reference evidence="2 3" key="1">
    <citation type="submission" date="2017-04" db="EMBL/GenBank/DDBJ databases">
        <title>Draft genome sequence of Tuber borchii Vittad., a whitish edible truffle.</title>
        <authorList>
            <consortium name="DOE Joint Genome Institute"/>
            <person name="Murat C."/>
            <person name="Kuo A."/>
            <person name="Barry K.W."/>
            <person name="Clum A."/>
            <person name="Dockter R.B."/>
            <person name="Fauchery L."/>
            <person name="Iotti M."/>
            <person name="Kohler A."/>
            <person name="Labutti K."/>
            <person name="Lindquist E.A."/>
            <person name="Lipzen A."/>
            <person name="Ohm R.A."/>
            <person name="Wang M."/>
            <person name="Grigoriev I.V."/>
            <person name="Zambonelli A."/>
            <person name="Martin F.M."/>
        </authorList>
    </citation>
    <scope>NUCLEOTIDE SEQUENCE [LARGE SCALE GENOMIC DNA]</scope>
    <source>
        <strain evidence="2 3">Tbo3840</strain>
    </source>
</reference>
<organism evidence="2 3">
    <name type="scientific">Tuber borchii</name>
    <name type="common">White truffle</name>
    <dbReference type="NCBI Taxonomy" id="42251"/>
    <lineage>
        <taxon>Eukaryota</taxon>
        <taxon>Fungi</taxon>
        <taxon>Dikarya</taxon>
        <taxon>Ascomycota</taxon>
        <taxon>Pezizomycotina</taxon>
        <taxon>Pezizomycetes</taxon>
        <taxon>Pezizales</taxon>
        <taxon>Tuberaceae</taxon>
        <taxon>Tuber</taxon>
    </lineage>
</organism>
<gene>
    <name evidence="2" type="ORF">B9Z19DRAFT_1131266</name>
</gene>
<feature type="signal peptide" evidence="1">
    <location>
        <begin position="1"/>
        <end position="33"/>
    </location>
</feature>
<dbReference type="AlphaFoldDB" id="A0A2T6ZIZ8"/>
<sequence length="87" mass="9747">MAVQHQKEVSLRPFSLVLQSLLKGLFLCQVILASEDIRDAIIQSSYHVIVHHSSCPLLNEHLHTTIFHGTTEFSEGSRILRALGIQS</sequence>
<evidence type="ECO:0000313" key="3">
    <source>
        <dbReference type="Proteomes" id="UP000244722"/>
    </source>
</evidence>
<name>A0A2T6ZIZ8_TUBBO</name>
<dbReference type="Proteomes" id="UP000244722">
    <property type="component" value="Unassembled WGS sequence"/>
</dbReference>
<evidence type="ECO:0000313" key="2">
    <source>
        <dbReference type="EMBL" id="PUU75452.1"/>
    </source>
</evidence>
<proteinExistence type="predicted"/>
<keyword evidence="3" id="KW-1185">Reference proteome</keyword>
<comment type="caution">
    <text evidence="2">The sequence shown here is derived from an EMBL/GenBank/DDBJ whole genome shotgun (WGS) entry which is preliminary data.</text>
</comment>
<protein>
    <submittedName>
        <fullName evidence="2">Uncharacterized protein</fullName>
    </submittedName>
</protein>
<feature type="chain" id="PRO_5015402886" evidence="1">
    <location>
        <begin position="34"/>
        <end position="87"/>
    </location>
</feature>